<feature type="transmembrane region" description="Helical" evidence="7">
    <location>
        <begin position="290"/>
        <end position="310"/>
    </location>
</feature>
<evidence type="ECO:0000256" key="5">
    <source>
        <dbReference type="ARBA" id="ARBA00022989"/>
    </source>
</evidence>
<dbReference type="Gene3D" id="3.90.550.10">
    <property type="entry name" value="Spore Coat Polysaccharide Biosynthesis Protein SpsA, Chain A"/>
    <property type="match status" value="1"/>
</dbReference>
<evidence type="ECO:0000313" key="9">
    <source>
        <dbReference type="EMBL" id="ERJ74236.1"/>
    </source>
</evidence>
<keyword evidence="6 7" id="KW-0472">Membrane</keyword>
<feature type="transmembrane region" description="Helical" evidence="7">
    <location>
        <begin position="253"/>
        <end position="278"/>
    </location>
</feature>
<feature type="domain" description="Glycosyltransferase 2-like" evidence="8">
    <location>
        <begin position="22"/>
        <end position="191"/>
    </location>
</feature>
<comment type="caution">
    <text evidence="9">The sequence shown here is derived from an EMBL/GenBank/DDBJ whole genome shotgun (WGS) entry which is preliminary data.</text>
</comment>
<dbReference type="HOGENOM" id="CLU_033536_0_1_9"/>
<dbReference type="GO" id="GO:0005886">
    <property type="term" value="C:plasma membrane"/>
    <property type="evidence" value="ECO:0007669"/>
    <property type="project" value="TreeGrafter"/>
</dbReference>
<evidence type="ECO:0000313" key="10">
    <source>
        <dbReference type="Proteomes" id="UP000016617"/>
    </source>
</evidence>
<evidence type="ECO:0000256" key="3">
    <source>
        <dbReference type="ARBA" id="ARBA00022679"/>
    </source>
</evidence>
<evidence type="ECO:0000256" key="7">
    <source>
        <dbReference type="SAM" id="Phobius"/>
    </source>
</evidence>
<keyword evidence="5 7" id="KW-1133">Transmembrane helix</keyword>
<dbReference type="SUPFAM" id="SSF53448">
    <property type="entry name" value="Nucleotide-diphospho-sugar transferases"/>
    <property type="match status" value="1"/>
</dbReference>
<evidence type="ECO:0000256" key="6">
    <source>
        <dbReference type="ARBA" id="ARBA00023136"/>
    </source>
</evidence>
<reference evidence="9 10" key="1">
    <citation type="submission" date="2013-06" db="EMBL/GenBank/DDBJ databases">
        <authorList>
            <person name="Weinstock G."/>
            <person name="Sodergren E."/>
            <person name="Lobos E.A."/>
            <person name="Fulton L."/>
            <person name="Fulton R."/>
            <person name="Courtney L."/>
            <person name="Fronick C."/>
            <person name="O'Laughlin M."/>
            <person name="Godfrey J."/>
            <person name="Wilson R.M."/>
            <person name="Miner T."/>
            <person name="Farmer C."/>
            <person name="Delehaunty K."/>
            <person name="Cordes M."/>
            <person name="Minx P."/>
            <person name="Tomlinson C."/>
            <person name="Chen J."/>
            <person name="Wollam A."/>
            <person name="Pepin K.H."/>
            <person name="Bhonagiri V."/>
            <person name="Zhang X."/>
            <person name="Warren W."/>
            <person name="Mitreva M."/>
            <person name="Mardis E.R."/>
            <person name="Wilson R.K."/>
        </authorList>
    </citation>
    <scope>NUCLEOTIDE SEQUENCE [LARGE SCALE GENOMIC DNA]</scope>
    <source>
        <strain evidence="9 10">W1703</strain>
    </source>
</reference>
<keyword evidence="4 7" id="KW-0812">Transmembrane</keyword>
<dbReference type="GO" id="GO:0016757">
    <property type="term" value="F:glycosyltransferase activity"/>
    <property type="evidence" value="ECO:0007669"/>
    <property type="project" value="UniProtKB-KW"/>
</dbReference>
<dbReference type="InterPro" id="IPR050256">
    <property type="entry name" value="Glycosyltransferase_2"/>
</dbReference>
<evidence type="ECO:0000256" key="2">
    <source>
        <dbReference type="ARBA" id="ARBA00022676"/>
    </source>
</evidence>
<sequence>MKDILVKSLERGVEMIKKPRLCIVIPCYNEEKVLPVTEPIFLAKITELIELGKISDDSRILFVNDGSKDATWSLIEKYADETPYVTGISQSRNRGHQNAVYAGLMEAKDSFDITISIDCDGQDDVNAMNQMVDEYSNGSEIVYGVRDNRDTDTFFKRASAQGFYKILNLMGVESVYNHADYRLVSCRVLKEFANFKEVNLFLRGIFPLVGFKSTSVYYKRHERLAGESKYPLSKMINLAIDGITSLSVKPIRIIASLGLIVAGFSFLAIIWILVQYFLGHTVSGWASNLALVMMVSGIQLISLGVIGEYIGKIYLEVKERPKYIIEKRTEDFKDR</sequence>
<dbReference type="Pfam" id="PF00535">
    <property type="entry name" value="Glycos_transf_2"/>
    <property type="match status" value="1"/>
</dbReference>
<evidence type="ECO:0000259" key="8">
    <source>
        <dbReference type="Pfam" id="PF00535"/>
    </source>
</evidence>
<evidence type="ECO:0000256" key="4">
    <source>
        <dbReference type="ARBA" id="ARBA00022692"/>
    </source>
</evidence>
<dbReference type="Proteomes" id="UP000016617">
    <property type="component" value="Unassembled WGS sequence"/>
</dbReference>
<dbReference type="PANTHER" id="PTHR48090:SF1">
    <property type="entry name" value="PROPHAGE BACTOPRENOL GLUCOSYL TRANSFERASE HOMOLOG"/>
    <property type="match status" value="1"/>
</dbReference>
<gene>
    <name evidence="9" type="ORF">HMPREF1557_01816</name>
</gene>
<dbReference type="EMBL" id="AWVA01000107">
    <property type="protein sequence ID" value="ERJ74236.1"/>
    <property type="molecule type" value="Genomic_DNA"/>
</dbReference>
<dbReference type="InterPro" id="IPR029044">
    <property type="entry name" value="Nucleotide-diphossugar_trans"/>
</dbReference>
<dbReference type="InterPro" id="IPR001173">
    <property type="entry name" value="Glyco_trans_2-like"/>
</dbReference>
<evidence type="ECO:0000256" key="1">
    <source>
        <dbReference type="ARBA" id="ARBA00004141"/>
    </source>
</evidence>
<dbReference type="PANTHER" id="PTHR48090">
    <property type="entry name" value="UNDECAPRENYL-PHOSPHATE 4-DEOXY-4-FORMAMIDO-L-ARABINOSE TRANSFERASE-RELATED"/>
    <property type="match status" value="1"/>
</dbReference>
<keyword evidence="2" id="KW-0328">Glycosyltransferase</keyword>
<comment type="subcellular location">
    <subcellularLocation>
        <location evidence="1">Membrane</location>
        <topology evidence="1">Multi-pass membrane protein</topology>
    </subcellularLocation>
</comment>
<keyword evidence="3 9" id="KW-0808">Transferase</keyword>
<proteinExistence type="predicted"/>
<dbReference type="AlphaFoldDB" id="U2IK04"/>
<dbReference type="CDD" id="cd04187">
    <property type="entry name" value="DPM1_like_bac"/>
    <property type="match status" value="1"/>
</dbReference>
<protein>
    <submittedName>
        <fullName evidence="9">Putative bactoprenol glucosyl transferase-like protein</fullName>
    </submittedName>
</protein>
<accession>U2IK04</accession>
<name>U2IK04_9STRE</name>
<organism evidence="9 10">
    <name type="scientific">Streptococcus sobrinus W1703</name>
    <dbReference type="NCBI Taxonomy" id="1227275"/>
    <lineage>
        <taxon>Bacteria</taxon>
        <taxon>Bacillati</taxon>
        <taxon>Bacillota</taxon>
        <taxon>Bacilli</taxon>
        <taxon>Lactobacillales</taxon>
        <taxon>Streptococcaceae</taxon>
        <taxon>Streptococcus</taxon>
    </lineage>
</organism>
<dbReference type="PATRIC" id="fig|1227275.3.peg.1629"/>